<dbReference type="AlphaFoldDB" id="A0AA39TVC5"/>
<dbReference type="EMBL" id="JAUEPR010000074">
    <property type="protein sequence ID" value="KAK0467548.1"/>
    <property type="molecule type" value="Genomic_DNA"/>
</dbReference>
<keyword evidence="2" id="KW-1185">Reference proteome</keyword>
<evidence type="ECO:0000313" key="1">
    <source>
        <dbReference type="EMBL" id="KAK0467548.1"/>
    </source>
</evidence>
<accession>A0AA39TVC5</accession>
<sequence length="200" mass="22410">MTMPGSNIGLQTISCSCGCPTVELLFPSPEQQVELLNIIQEDKLAHSLDGKKRAEVVQRSGLCHDKAKADMLLIKYTWCKEDLVHAAYEWDLSAAGISDGGGSGDLYQATFYTQDHAPPPPTCCHKSNFLDDPDKEIVYFYSQWPKAFTDELIELLRRLTPPQKNWARDLDNEVIIVSPQLTVKQLVEDNNDIRSPSKMG</sequence>
<organism evidence="1 2">
    <name type="scientific">Armillaria novae-zelandiae</name>
    <dbReference type="NCBI Taxonomy" id="153914"/>
    <lineage>
        <taxon>Eukaryota</taxon>
        <taxon>Fungi</taxon>
        <taxon>Dikarya</taxon>
        <taxon>Basidiomycota</taxon>
        <taxon>Agaricomycotina</taxon>
        <taxon>Agaricomycetes</taxon>
        <taxon>Agaricomycetidae</taxon>
        <taxon>Agaricales</taxon>
        <taxon>Marasmiineae</taxon>
        <taxon>Physalacriaceae</taxon>
        <taxon>Armillaria</taxon>
    </lineage>
</organism>
<name>A0AA39TVC5_9AGAR</name>
<proteinExistence type="predicted"/>
<dbReference type="Proteomes" id="UP001175227">
    <property type="component" value="Unassembled WGS sequence"/>
</dbReference>
<reference evidence="1" key="1">
    <citation type="submission" date="2023-06" db="EMBL/GenBank/DDBJ databases">
        <authorList>
            <consortium name="Lawrence Berkeley National Laboratory"/>
            <person name="Ahrendt S."/>
            <person name="Sahu N."/>
            <person name="Indic B."/>
            <person name="Wong-Bajracharya J."/>
            <person name="Merenyi Z."/>
            <person name="Ke H.-M."/>
            <person name="Monk M."/>
            <person name="Kocsube S."/>
            <person name="Drula E."/>
            <person name="Lipzen A."/>
            <person name="Balint B."/>
            <person name="Henrissat B."/>
            <person name="Andreopoulos B."/>
            <person name="Martin F.M."/>
            <person name="Harder C.B."/>
            <person name="Rigling D."/>
            <person name="Ford K.L."/>
            <person name="Foster G.D."/>
            <person name="Pangilinan J."/>
            <person name="Papanicolaou A."/>
            <person name="Barry K."/>
            <person name="LaButti K."/>
            <person name="Viragh M."/>
            <person name="Koriabine M."/>
            <person name="Yan M."/>
            <person name="Riley R."/>
            <person name="Champramary S."/>
            <person name="Plett K.L."/>
            <person name="Tsai I.J."/>
            <person name="Slot J."/>
            <person name="Sipos G."/>
            <person name="Plett J."/>
            <person name="Nagy L.G."/>
            <person name="Grigoriev I.V."/>
        </authorList>
    </citation>
    <scope>NUCLEOTIDE SEQUENCE</scope>
    <source>
        <strain evidence="1">ICMP 16352</strain>
    </source>
</reference>
<comment type="caution">
    <text evidence="1">The sequence shown here is derived from an EMBL/GenBank/DDBJ whole genome shotgun (WGS) entry which is preliminary data.</text>
</comment>
<protein>
    <submittedName>
        <fullName evidence="1">Uncharacterized protein</fullName>
    </submittedName>
</protein>
<gene>
    <name evidence="1" type="ORF">IW261DRAFT_1573931</name>
</gene>
<evidence type="ECO:0000313" key="2">
    <source>
        <dbReference type="Proteomes" id="UP001175227"/>
    </source>
</evidence>